<dbReference type="KEGG" id="acaf:CA12_39000"/>
<evidence type="ECO:0000313" key="1">
    <source>
        <dbReference type="EMBL" id="QDT17767.1"/>
    </source>
</evidence>
<dbReference type="OrthoDB" id="261881at2"/>
<dbReference type="EMBL" id="CP036265">
    <property type="protein sequence ID" value="QDT17767.1"/>
    <property type="molecule type" value="Genomic_DNA"/>
</dbReference>
<name>A0A517PEH0_9PLAN</name>
<accession>A0A517PEH0</accession>
<dbReference type="Proteomes" id="UP000318741">
    <property type="component" value="Chromosome"/>
</dbReference>
<dbReference type="AlphaFoldDB" id="A0A517PEH0"/>
<gene>
    <name evidence="1" type="ORF">CA12_39000</name>
</gene>
<keyword evidence="2" id="KW-1185">Reference proteome</keyword>
<dbReference type="RefSeq" id="WP_145360772.1">
    <property type="nucleotide sequence ID" value="NZ_CP036265.1"/>
</dbReference>
<sequence>MRSLRLLGVAATAGLLVPIGCQPEAAPAVPTLASQEGNANETSPAEVEAEAEEAAQRWNFTAPSLMELHRRWEEPLAESDAEFVQEIRRLREGGFAATRFSLEGEAGPLSLPPLDLASLEDADRPMERSHTQDRYCERSLAIWMEEIDTLAESHGLREDETETLRAMARTLGCDKRETADQFDEAVDALRQAGTEEAVLQALIGLHTVRAAEPGALRVADLAELVRAADAAASDESVPGALRFRASLWALLGAATAEAAGFADDEDAEAANAFSVSKRVAATADGLRTFAASVTPEAVAARPQLPRFLYHNAWEVICRFPANGPADDPPRLALAAALSDGAADGGDPYAFHAVLCGMLSEAGFEARGGEVASEVTEEGWEGLHRFGTAAGRHGHAAWLAHPNLPVAPTLLQRVSRGGGSPVDERLWFAEAVAAQVDFESAYSSIQYGLLPRWGGSHQEMIELAQSCLRDDLRETDTPRLGLEMVRAVADDLADGYGPPPPGPWRKTLAAYADFLTNEYEEGGLPIDGSYGRWAKRVGGLSRSLADEGMPDRQLAVLKLWPDSDFDPIQLRPVLDGYRRAFVAGPLAAAEGEAAEQAARLAEKVHPDAPILTHDEVRALKEDVAAVRAAAGDDPLQRDWLVDVEQTLSLLDSLYQGKTVGPVLGEALAGWRCGASWFRVTPGDAEDAVDKRGSVDLYGSDRGSAPYLSLLAKLPEPFAFNMVVHIDAQGDEMGRAVGVGVGPGVWTGPSDLPAEFTAATGGSMLLFQPDDRSVPGYVGYLPFPWDRNRGYAAVQGFGESPPDYAWVSLGVMAEPGRVATFAGQYFMHEATETAPPAVQPLRLGPENLFDRPLRWQVRSFMIRRCPDFVAPFYLRQLPPHIETEPPPEDAEMPSEA</sequence>
<reference evidence="1 2" key="1">
    <citation type="submission" date="2019-02" db="EMBL/GenBank/DDBJ databases">
        <title>Deep-cultivation of Planctomycetes and their phenomic and genomic characterization uncovers novel biology.</title>
        <authorList>
            <person name="Wiegand S."/>
            <person name="Jogler M."/>
            <person name="Boedeker C."/>
            <person name="Pinto D."/>
            <person name="Vollmers J."/>
            <person name="Rivas-Marin E."/>
            <person name="Kohn T."/>
            <person name="Peeters S.H."/>
            <person name="Heuer A."/>
            <person name="Rast P."/>
            <person name="Oberbeckmann S."/>
            <person name="Bunk B."/>
            <person name="Jeske O."/>
            <person name="Meyerdierks A."/>
            <person name="Storesund J.E."/>
            <person name="Kallscheuer N."/>
            <person name="Luecker S."/>
            <person name="Lage O.M."/>
            <person name="Pohl T."/>
            <person name="Merkel B.J."/>
            <person name="Hornburger P."/>
            <person name="Mueller R.-W."/>
            <person name="Bruemmer F."/>
            <person name="Labrenz M."/>
            <person name="Spormann A.M."/>
            <person name="Op den Camp H."/>
            <person name="Overmann J."/>
            <person name="Amann R."/>
            <person name="Jetten M.S.M."/>
            <person name="Mascher T."/>
            <person name="Medema M.H."/>
            <person name="Devos D.P."/>
            <person name="Kaster A.-K."/>
            <person name="Ovreas L."/>
            <person name="Rohde M."/>
            <person name="Galperin M.Y."/>
            <person name="Jogler C."/>
        </authorList>
    </citation>
    <scope>NUCLEOTIDE SEQUENCE [LARGE SCALE GENOMIC DNA]</scope>
    <source>
        <strain evidence="1 2">CA12</strain>
    </source>
</reference>
<protein>
    <submittedName>
        <fullName evidence="1">Uncharacterized protein</fullName>
    </submittedName>
</protein>
<evidence type="ECO:0000313" key="2">
    <source>
        <dbReference type="Proteomes" id="UP000318741"/>
    </source>
</evidence>
<organism evidence="1 2">
    <name type="scientific">Alienimonas californiensis</name>
    <dbReference type="NCBI Taxonomy" id="2527989"/>
    <lineage>
        <taxon>Bacteria</taxon>
        <taxon>Pseudomonadati</taxon>
        <taxon>Planctomycetota</taxon>
        <taxon>Planctomycetia</taxon>
        <taxon>Planctomycetales</taxon>
        <taxon>Planctomycetaceae</taxon>
        <taxon>Alienimonas</taxon>
    </lineage>
</organism>
<proteinExistence type="predicted"/>